<dbReference type="SUPFAM" id="SSF55979">
    <property type="entry name" value="DNA clamp"/>
    <property type="match status" value="1"/>
</dbReference>
<dbReference type="GO" id="GO:0000076">
    <property type="term" value="P:DNA replication checkpoint signaling"/>
    <property type="evidence" value="ECO:0007669"/>
    <property type="project" value="TreeGrafter"/>
</dbReference>
<evidence type="ECO:0000256" key="1">
    <source>
        <dbReference type="SAM" id="MobiDB-lite"/>
    </source>
</evidence>
<gene>
    <name evidence="2" type="ORF">O181_061119</name>
</gene>
<dbReference type="GO" id="GO:0006281">
    <property type="term" value="P:DNA repair"/>
    <property type="evidence" value="ECO:0007669"/>
    <property type="project" value="TreeGrafter"/>
</dbReference>
<dbReference type="Pfam" id="PF04139">
    <property type="entry name" value="Rad9"/>
    <property type="match status" value="1"/>
</dbReference>
<feature type="compositionally biased region" description="Low complexity" evidence="1">
    <location>
        <begin position="368"/>
        <end position="383"/>
    </location>
</feature>
<dbReference type="GO" id="GO:0030896">
    <property type="term" value="C:checkpoint clamp complex"/>
    <property type="evidence" value="ECO:0007669"/>
    <property type="project" value="InterPro"/>
</dbReference>
<feature type="compositionally biased region" description="Polar residues" evidence="1">
    <location>
        <begin position="346"/>
        <end position="367"/>
    </location>
</feature>
<sequence>MELSIPAYSIKEFTAVLKSFKSFSDFLHIHPHHSRLKLSAVSATRSTYAITLFESTYFDHYLLSNSHLGLIEVAIKPLFKILSHQNHLSSIESCNILIDSKDSIHDPNSTQIHHLKHRLTLKLKLTVGIIRSFSLPYANSRTLNPTDLRSDNSPNHWICLSSNLKQWIDHFVINPTITQNLIGSVDIIEEICFCYLNDGRVLLKTVNLADEFDPNVLLPKKSDIFNKGTRQLSTSLTISSSEFEEFHINLDQGPITTTLSVKDVRSILELGVVLGSPVDVGFSVGGRPVYFSITNEQGNLAMEFVLASTSGEELGSIQNPHTQNLLQHQNITKEKQKQKQKEKSLAGSQISSRLESLAPSRNLQAQDISQNRSSSLISSRANQPQQPLFRTDEDEMTPDDDDLDQIPAEQWAQVEKEAIALSQTRKRARLQTSQSNLTTLDQDDQLLPRHAPQPTSKPRWKLFDD</sequence>
<dbReference type="Gene3D" id="3.70.10.10">
    <property type="match status" value="1"/>
</dbReference>
<dbReference type="OrthoDB" id="60092at2759"/>
<comment type="caution">
    <text evidence="2">The sequence shown here is derived from an EMBL/GenBank/DDBJ whole genome shotgun (WGS) entry which is preliminary data.</text>
</comment>
<feature type="compositionally biased region" description="Basic and acidic residues" evidence="1">
    <location>
        <begin position="332"/>
        <end position="344"/>
    </location>
</feature>
<reference evidence="2" key="1">
    <citation type="submission" date="2021-03" db="EMBL/GenBank/DDBJ databases">
        <title>Draft genome sequence of rust myrtle Austropuccinia psidii MF-1, a brazilian biotype.</title>
        <authorList>
            <person name="Quecine M.C."/>
            <person name="Pachon D.M.R."/>
            <person name="Bonatelli M.L."/>
            <person name="Correr F.H."/>
            <person name="Franceschini L.M."/>
            <person name="Leite T.F."/>
            <person name="Margarido G.R.A."/>
            <person name="Almeida C.A."/>
            <person name="Ferrarezi J.A."/>
            <person name="Labate C.A."/>
        </authorList>
    </citation>
    <scope>NUCLEOTIDE SEQUENCE</scope>
    <source>
        <strain evidence="2">MF-1</strain>
    </source>
</reference>
<dbReference type="GO" id="GO:0071479">
    <property type="term" value="P:cellular response to ionizing radiation"/>
    <property type="evidence" value="ECO:0007669"/>
    <property type="project" value="TreeGrafter"/>
</dbReference>
<keyword evidence="3" id="KW-1185">Reference proteome</keyword>
<dbReference type="PANTHER" id="PTHR15237:SF0">
    <property type="entry name" value="CELL CYCLE CHECKPOINT CONTROL PROTEIN"/>
    <property type="match status" value="1"/>
</dbReference>
<dbReference type="InterPro" id="IPR007268">
    <property type="entry name" value="Rad9/Ddc1"/>
</dbReference>
<proteinExistence type="predicted"/>
<dbReference type="PANTHER" id="PTHR15237">
    <property type="entry name" value="DNA REPAIR PROTEIN RAD9"/>
    <property type="match status" value="1"/>
</dbReference>
<feature type="region of interest" description="Disordered" evidence="1">
    <location>
        <begin position="423"/>
        <end position="465"/>
    </location>
</feature>
<dbReference type="AlphaFoldDB" id="A0A9Q3EHP5"/>
<dbReference type="GO" id="GO:0031573">
    <property type="term" value="P:mitotic intra-S DNA damage checkpoint signaling"/>
    <property type="evidence" value="ECO:0007669"/>
    <property type="project" value="TreeGrafter"/>
</dbReference>
<feature type="compositionally biased region" description="Acidic residues" evidence="1">
    <location>
        <begin position="392"/>
        <end position="403"/>
    </location>
</feature>
<organism evidence="2 3">
    <name type="scientific">Austropuccinia psidii MF-1</name>
    <dbReference type="NCBI Taxonomy" id="1389203"/>
    <lineage>
        <taxon>Eukaryota</taxon>
        <taxon>Fungi</taxon>
        <taxon>Dikarya</taxon>
        <taxon>Basidiomycota</taxon>
        <taxon>Pucciniomycotina</taxon>
        <taxon>Pucciniomycetes</taxon>
        <taxon>Pucciniales</taxon>
        <taxon>Sphaerophragmiaceae</taxon>
        <taxon>Austropuccinia</taxon>
    </lineage>
</organism>
<feature type="region of interest" description="Disordered" evidence="1">
    <location>
        <begin position="332"/>
        <end position="403"/>
    </location>
</feature>
<protein>
    <recommendedName>
        <fullName evidence="4">DNA repair protein rad9</fullName>
    </recommendedName>
</protein>
<dbReference type="EMBL" id="AVOT02028786">
    <property type="protein sequence ID" value="MBW0521404.1"/>
    <property type="molecule type" value="Genomic_DNA"/>
</dbReference>
<evidence type="ECO:0008006" key="4">
    <source>
        <dbReference type="Google" id="ProtNLM"/>
    </source>
</evidence>
<dbReference type="InterPro" id="IPR046938">
    <property type="entry name" value="DNA_clamp_sf"/>
</dbReference>
<evidence type="ECO:0000313" key="3">
    <source>
        <dbReference type="Proteomes" id="UP000765509"/>
    </source>
</evidence>
<dbReference type="Proteomes" id="UP000765509">
    <property type="component" value="Unassembled WGS sequence"/>
</dbReference>
<name>A0A9Q3EHP5_9BASI</name>
<accession>A0A9Q3EHP5</accession>
<evidence type="ECO:0000313" key="2">
    <source>
        <dbReference type="EMBL" id="MBW0521404.1"/>
    </source>
</evidence>